<dbReference type="SUPFAM" id="SSF49447">
    <property type="entry name" value="Second domain of Mu2 adaptin subunit (ap50) of ap2 adaptor"/>
    <property type="match status" value="1"/>
</dbReference>
<dbReference type="InterPro" id="IPR028565">
    <property type="entry name" value="MHD"/>
</dbReference>
<dbReference type="GO" id="GO:0006886">
    <property type="term" value="P:intracellular protein transport"/>
    <property type="evidence" value="ECO:0007669"/>
    <property type="project" value="InterPro"/>
</dbReference>
<comment type="caution">
    <text evidence="6">The sequence shown here is derived from an EMBL/GenBank/DDBJ whole genome shotgun (WGS) entry which is preliminary data.</text>
</comment>
<evidence type="ECO:0000313" key="6">
    <source>
        <dbReference type="EMBL" id="KAJ3078594.1"/>
    </source>
</evidence>
<dbReference type="PROSITE" id="PS00991">
    <property type="entry name" value="CLAT_ADAPTOR_M_2"/>
    <property type="match status" value="1"/>
</dbReference>
<dbReference type="InterPro" id="IPR036168">
    <property type="entry name" value="AP2_Mu_C_sf"/>
</dbReference>
<dbReference type="InterPro" id="IPR001392">
    <property type="entry name" value="Clathrin_mu"/>
</dbReference>
<keyword evidence="3" id="KW-0653">Protein transport</keyword>
<comment type="subcellular location">
    <subcellularLocation>
        <location evidence="1">Endomembrane system</location>
    </subcellularLocation>
</comment>
<dbReference type="GO" id="GO:0012505">
    <property type="term" value="C:endomembrane system"/>
    <property type="evidence" value="ECO:0007669"/>
    <property type="project" value="UniProtKB-SubCell"/>
</dbReference>
<dbReference type="PRINTS" id="PR00314">
    <property type="entry name" value="CLATHRINADPT"/>
</dbReference>
<protein>
    <recommendedName>
        <fullName evidence="5">MHD domain-containing protein</fullName>
    </recommendedName>
</protein>
<name>A0AAD5X6W9_9FUNG</name>
<evidence type="ECO:0000256" key="2">
    <source>
        <dbReference type="ARBA" id="ARBA00022448"/>
    </source>
</evidence>
<keyword evidence="2" id="KW-0813">Transport</keyword>
<dbReference type="EMBL" id="JADGJH010005975">
    <property type="protein sequence ID" value="KAJ3078594.1"/>
    <property type="molecule type" value="Genomic_DNA"/>
</dbReference>
<dbReference type="InterPro" id="IPR050431">
    <property type="entry name" value="Adaptor_comp_med_subunit"/>
</dbReference>
<dbReference type="GO" id="GO:0016192">
    <property type="term" value="P:vesicle-mediated transport"/>
    <property type="evidence" value="ECO:0007669"/>
    <property type="project" value="InterPro"/>
</dbReference>
<dbReference type="Proteomes" id="UP001211907">
    <property type="component" value="Unassembled WGS sequence"/>
</dbReference>
<dbReference type="AlphaFoldDB" id="A0AAD5X6W9"/>
<gene>
    <name evidence="6" type="ORF">HK100_010665</name>
</gene>
<evidence type="ECO:0000259" key="5">
    <source>
        <dbReference type="PROSITE" id="PS51072"/>
    </source>
</evidence>
<dbReference type="InterPro" id="IPR018240">
    <property type="entry name" value="Clathrin_mu_CS"/>
</dbReference>
<organism evidence="6 7">
    <name type="scientific">Physocladia obscura</name>
    <dbReference type="NCBI Taxonomy" id="109957"/>
    <lineage>
        <taxon>Eukaryota</taxon>
        <taxon>Fungi</taxon>
        <taxon>Fungi incertae sedis</taxon>
        <taxon>Chytridiomycota</taxon>
        <taxon>Chytridiomycota incertae sedis</taxon>
        <taxon>Chytridiomycetes</taxon>
        <taxon>Chytridiales</taxon>
        <taxon>Chytriomycetaceae</taxon>
        <taxon>Physocladia</taxon>
    </lineage>
</organism>
<dbReference type="PANTHER" id="PTHR10529">
    <property type="entry name" value="AP COMPLEX SUBUNIT MU"/>
    <property type="match status" value="1"/>
</dbReference>
<dbReference type="GO" id="GO:0030131">
    <property type="term" value="C:clathrin adaptor complex"/>
    <property type="evidence" value="ECO:0007669"/>
    <property type="project" value="InterPro"/>
</dbReference>
<evidence type="ECO:0000256" key="1">
    <source>
        <dbReference type="ARBA" id="ARBA00004308"/>
    </source>
</evidence>
<dbReference type="Gene3D" id="2.60.40.1170">
    <property type="entry name" value="Mu homology domain, subdomain B"/>
    <property type="match status" value="1"/>
</dbReference>
<sequence>MSSKGTVLRADVSGQVMMRVYLSGMPECKFGLNDRIAIEGGEHAGRIVPPTVSSSRKNGHHTTVDLDDTQFHQCVKLSNFEETRTITFIPPDGEFELMRYRSTNTVNLPFRVNAIVDEFSDDNHVNYKISVRALYDTKVFGQNIVIKIPTPPSTNDTKIKVTGGKAKYVGSENAIVWK</sequence>
<evidence type="ECO:0000256" key="4">
    <source>
        <dbReference type="ARBA" id="ARBA00023136"/>
    </source>
</evidence>
<feature type="domain" description="MHD" evidence="5">
    <location>
        <begin position="1"/>
        <end position="178"/>
    </location>
</feature>
<proteinExistence type="predicted"/>
<keyword evidence="7" id="KW-1185">Reference proteome</keyword>
<evidence type="ECO:0000256" key="3">
    <source>
        <dbReference type="ARBA" id="ARBA00022927"/>
    </source>
</evidence>
<reference evidence="6" key="1">
    <citation type="submission" date="2020-05" db="EMBL/GenBank/DDBJ databases">
        <title>Phylogenomic resolution of chytrid fungi.</title>
        <authorList>
            <person name="Stajich J.E."/>
            <person name="Amses K."/>
            <person name="Simmons R."/>
            <person name="Seto K."/>
            <person name="Myers J."/>
            <person name="Bonds A."/>
            <person name="Quandt C.A."/>
            <person name="Barry K."/>
            <person name="Liu P."/>
            <person name="Grigoriev I."/>
            <person name="Longcore J.E."/>
            <person name="James T.Y."/>
        </authorList>
    </citation>
    <scope>NUCLEOTIDE SEQUENCE</scope>
    <source>
        <strain evidence="6">JEL0513</strain>
    </source>
</reference>
<keyword evidence="4" id="KW-0472">Membrane</keyword>
<dbReference type="PROSITE" id="PS51072">
    <property type="entry name" value="MHD"/>
    <property type="match status" value="1"/>
</dbReference>
<evidence type="ECO:0000313" key="7">
    <source>
        <dbReference type="Proteomes" id="UP001211907"/>
    </source>
</evidence>
<accession>A0AAD5X6W9</accession>
<dbReference type="Pfam" id="PF00928">
    <property type="entry name" value="Adap_comp_sub"/>
    <property type="match status" value="1"/>
</dbReference>